<organism evidence="1 2">
    <name type="scientific">Drechslerella dactyloides</name>
    <name type="common">Nematode-trapping fungus</name>
    <name type="synonym">Arthrobotrys dactyloides</name>
    <dbReference type="NCBI Taxonomy" id="74499"/>
    <lineage>
        <taxon>Eukaryota</taxon>
        <taxon>Fungi</taxon>
        <taxon>Dikarya</taxon>
        <taxon>Ascomycota</taxon>
        <taxon>Pezizomycotina</taxon>
        <taxon>Orbiliomycetes</taxon>
        <taxon>Orbiliales</taxon>
        <taxon>Orbiliaceae</taxon>
        <taxon>Drechslerella</taxon>
    </lineage>
</organism>
<comment type="caution">
    <text evidence="1">The sequence shown here is derived from an EMBL/GenBank/DDBJ whole genome shotgun (WGS) entry which is preliminary data.</text>
</comment>
<keyword evidence="2" id="KW-1185">Reference proteome</keyword>
<evidence type="ECO:0000313" key="1">
    <source>
        <dbReference type="EMBL" id="KAJ6264984.1"/>
    </source>
</evidence>
<sequence>MTMHRARSHMTARCGWDAPRGDHSDMTLAAAGNFAEVFKNLFLPFHLHDSYGENTSSHAMQYLQRVWYTRDDTRKVDLSALTPHGARFSVVFDNGDRDPSSGPYLSVRLDQLQGSSRLISRASRIGGARSNTIGEAYFPLTDVKSVMIRRHTGEDYLESEGYPGYLSSEEDYIYEVTLRLYPSTNYYSNSQGRRFIPGACMYAHTTTSNYLKDLARRAETVKFQIKAPAEAWTCLRRLQRDLGLREERHNSSHAFYYDLEHILRARMRDREVPPLPPFYDDDFNFAGLLGGRPLYRGRGYEGRGVRRYGYDYDYC</sequence>
<protein>
    <submittedName>
        <fullName evidence="1">Uncharacterized protein</fullName>
    </submittedName>
</protein>
<evidence type="ECO:0000313" key="2">
    <source>
        <dbReference type="Proteomes" id="UP001221413"/>
    </source>
</evidence>
<dbReference type="Proteomes" id="UP001221413">
    <property type="component" value="Unassembled WGS sequence"/>
</dbReference>
<accession>A0AAD6NN67</accession>
<proteinExistence type="predicted"/>
<gene>
    <name evidence="1" type="ORF">Dda_1139</name>
</gene>
<dbReference type="EMBL" id="JAQGDS010000001">
    <property type="protein sequence ID" value="KAJ6264984.1"/>
    <property type="molecule type" value="Genomic_DNA"/>
</dbReference>
<reference evidence="1" key="1">
    <citation type="submission" date="2023-01" db="EMBL/GenBank/DDBJ databases">
        <title>The chitinases involved in constricting ring structure development in the nematode-trapping fungus Drechslerella dactyloides.</title>
        <authorList>
            <person name="Wang R."/>
            <person name="Zhang L."/>
            <person name="Tang P."/>
            <person name="Li S."/>
            <person name="Liang L."/>
        </authorList>
    </citation>
    <scope>NUCLEOTIDE SEQUENCE</scope>
    <source>
        <strain evidence="1">YMF1.00031</strain>
    </source>
</reference>
<dbReference type="AlphaFoldDB" id="A0AAD6NN67"/>
<name>A0AAD6NN67_DREDA</name>